<dbReference type="EMBL" id="CAJGYO010000009">
    <property type="protein sequence ID" value="CAD6253202.1"/>
    <property type="molecule type" value="Genomic_DNA"/>
</dbReference>
<evidence type="ECO:0000313" key="3">
    <source>
        <dbReference type="EMBL" id="CAD6253202.1"/>
    </source>
</evidence>
<dbReference type="InterPro" id="IPR005174">
    <property type="entry name" value="KIB1-4_b-propeller"/>
</dbReference>
<proteinExistence type="predicted"/>
<gene>
    <name evidence="3" type="ORF">NCGR_LOCUS36836</name>
</gene>
<reference evidence="3" key="1">
    <citation type="submission" date="2020-10" db="EMBL/GenBank/DDBJ databases">
        <authorList>
            <person name="Han B."/>
            <person name="Lu T."/>
            <person name="Zhao Q."/>
            <person name="Huang X."/>
            <person name="Zhao Y."/>
        </authorList>
    </citation>
    <scope>NUCLEOTIDE SEQUENCE</scope>
</reference>
<dbReference type="SUPFAM" id="SSF81383">
    <property type="entry name" value="F-box domain"/>
    <property type="match status" value="1"/>
</dbReference>
<dbReference type="InterPro" id="IPR036047">
    <property type="entry name" value="F-box-like_dom_sf"/>
</dbReference>
<accession>A0A811Q7J2</accession>
<evidence type="ECO:0000256" key="1">
    <source>
        <dbReference type="SAM" id="MobiDB-lite"/>
    </source>
</evidence>
<evidence type="ECO:0000313" key="4">
    <source>
        <dbReference type="Proteomes" id="UP000604825"/>
    </source>
</evidence>
<dbReference type="PANTHER" id="PTHR33110:SF103">
    <property type="entry name" value="F-BOX DOMAIN-CONTAINING PROTEIN"/>
    <property type="match status" value="1"/>
</dbReference>
<dbReference type="InterPro" id="IPR001810">
    <property type="entry name" value="F-box_dom"/>
</dbReference>
<comment type="caution">
    <text evidence="3">The sequence shown here is derived from an EMBL/GenBank/DDBJ whole genome shotgun (WGS) entry which is preliminary data.</text>
</comment>
<organism evidence="3 4">
    <name type="scientific">Miscanthus lutarioriparius</name>
    <dbReference type="NCBI Taxonomy" id="422564"/>
    <lineage>
        <taxon>Eukaryota</taxon>
        <taxon>Viridiplantae</taxon>
        <taxon>Streptophyta</taxon>
        <taxon>Embryophyta</taxon>
        <taxon>Tracheophyta</taxon>
        <taxon>Spermatophyta</taxon>
        <taxon>Magnoliopsida</taxon>
        <taxon>Liliopsida</taxon>
        <taxon>Poales</taxon>
        <taxon>Poaceae</taxon>
        <taxon>PACMAD clade</taxon>
        <taxon>Panicoideae</taxon>
        <taxon>Andropogonodae</taxon>
        <taxon>Andropogoneae</taxon>
        <taxon>Saccharinae</taxon>
        <taxon>Miscanthus</taxon>
    </lineage>
</organism>
<dbReference type="OrthoDB" id="680623at2759"/>
<dbReference type="PANTHER" id="PTHR33110">
    <property type="entry name" value="F-BOX/KELCH-REPEAT PROTEIN-RELATED"/>
    <property type="match status" value="1"/>
</dbReference>
<keyword evidence="4" id="KW-1185">Reference proteome</keyword>
<feature type="domain" description="F-box" evidence="2">
    <location>
        <begin position="206"/>
        <end position="247"/>
    </location>
</feature>
<sequence>MTLPAPPRIYAPDEGDDGSEDGNDIALMDALDSKYFVMVKLIVCSPCLVAALFRVDTVFKIAVCRPGSSSWSVPHCPFPWNTDIAFYQGKLYAITCTGYLLALNISVDDNTGDPQFAESEEIITPDTNVGAAARVLEPDTWDECESSYDADGVANDKPFSHLPMISWRGHKGLAGKHKETASFLIGLGPYEDRLPTASTQDSWSNIPLDLAGLVLKRLPAQVDRVRFAAVCPQWRSAARQVKLPPPMPLLALKAGDIFYSMPQGEPLHFAGYKNGHLSGCRNGFYTACGNWLVYRRLSDLLLLDPFSGASATMILPAPSSVVSVKLFMDVQYSDVIKLMVCSPNLIAALFQGKESNRIAVCRPGGSMWELYVVDYHEDLLALDISVDDNTGDPRVARIGQVINVGHFDDQWTLLRMLYLVESCGSSLLVRRMISNKHVNGEGQIHTFPGQCEPDVLISKADFARSQWVKVTTLADDRALFLGPCSRAVCVPQGDSPGTRVWFLDDYKDFHLWNERRSSLSSDTSSVATPKPFSPLPMISWRGYLENAGAAWIFPAN</sequence>
<dbReference type="SMART" id="SM00256">
    <property type="entry name" value="FBOX"/>
    <property type="match status" value="1"/>
</dbReference>
<name>A0A811Q7J2_9POAL</name>
<dbReference type="AlphaFoldDB" id="A0A811Q7J2"/>
<dbReference type="Pfam" id="PF00646">
    <property type="entry name" value="F-box"/>
    <property type="match status" value="1"/>
</dbReference>
<dbReference type="Gene3D" id="1.20.1280.50">
    <property type="match status" value="1"/>
</dbReference>
<dbReference type="Pfam" id="PF03478">
    <property type="entry name" value="Beta-prop_KIB1-4"/>
    <property type="match status" value="2"/>
</dbReference>
<dbReference type="Proteomes" id="UP000604825">
    <property type="component" value="Unassembled WGS sequence"/>
</dbReference>
<feature type="region of interest" description="Disordered" evidence="1">
    <location>
        <begin position="1"/>
        <end position="20"/>
    </location>
</feature>
<evidence type="ECO:0000259" key="2">
    <source>
        <dbReference type="SMART" id="SM00256"/>
    </source>
</evidence>
<protein>
    <recommendedName>
        <fullName evidence="2">F-box domain-containing protein</fullName>
    </recommendedName>
</protein>